<dbReference type="AlphaFoldDB" id="A0ABD1IRV0"/>
<feature type="compositionally biased region" description="Basic residues" evidence="12">
    <location>
        <begin position="765"/>
        <end position="779"/>
    </location>
</feature>
<dbReference type="GO" id="GO:0030154">
    <property type="term" value="P:cell differentiation"/>
    <property type="evidence" value="ECO:0007669"/>
    <property type="project" value="UniProtKB-KW"/>
</dbReference>
<keyword evidence="14" id="KW-1185">Reference proteome</keyword>
<evidence type="ECO:0000256" key="2">
    <source>
        <dbReference type="ARBA" id="ARBA00004613"/>
    </source>
</evidence>
<dbReference type="Gene3D" id="1.10.560.10">
    <property type="entry name" value="GroEL-like equatorial domain"/>
    <property type="match status" value="2"/>
</dbReference>
<dbReference type="SUPFAM" id="SSF52029">
    <property type="entry name" value="GroEL apical domain-like"/>
    <property type="match status" value="1"/>
</dbReference>
<keyword evidence="10" id="KW-0539">Nucleus</keyword>
<comment type="similarity">
    <text evidence="3">Belongs to the heparin-binding growth factors family.</text>
</comment>
<keyword evidence="4" id="KW-0217">Developmental protein</keyword>
<evidence type="ECO:0000256" key="7">
    <source>
        <dbReference type="ARBA" id="ARBA00022674"/>
    </source>
</evidence>
<keyword evidence="7" id="KW-0358">Heparin-binding</keyword>
<dbReference type="CDD" id="cd23314">
    <property type="entry name" value="beta-trefoil_FGF2"/>
    <property type="match status" value="1"/>
</dbReference>
<dbReference type="GO" id="GO:0005634">
    <property type="term" value="C:nucleus"/>
    <property type="evidence" value="ECO:0007669"/>
    <property type="project" value="UniProtKB-SubCell"/>
</dbReference>
<evidence type="ECO:0000256" key="1">
    <source>
        <dbReference type="ARBA" id="ARBA00004123"/>
    </source>
</evidence>
<dbReference type="EMBL" id="JBHFQA010000024">
    <property type="protein sequence ID" value="KAL2077687.1"/>
    <property type="molecule type" value="Genomic_DNA"/>
</dbReference>
<evidence type="ECO:0000256" key="9">
    <source>
        <dbReference type="ARBA" id="ARBA00023030"/>
    </source>
</evidence>
<dbReference type="PRINTS" id="PR00262">
    <property type="entry name" value="IL1HBGF"/>
</dbReference>
<sequence>MSFTKSTLVHSRRHTGLEQLVTLAATAHTFLGPSERYKFIEDEDSKDSVMVCSSFRLLENLDLTCSVGQLLTETVLAQQKVFHSGTSSLHFLTGAWSRAALECLYLGISIPHILSAMSEGLDICFQACRDRAVPVDVLFHLGMAQKNLLEPHSRNFPFLNGHPLPESCSVSDRGVNASLLTHPCSLGNLEATNRQAAMQAAKTARSKIKLTHSRHFNSNETSHCERPTQKSVSQLNIIKNTQLNRLAMAVSHGCHKAMDLVLQANRILSSMNGLGDSQRMFDVSKLNTCPLPGIPEDQACVLSGYVTLLSGEQAFLASRLKHKTVSIVLLNGDLNEKYRHLGFNRPAGVQHVISKLDVHGVSREQEWLNGALATLLKYGISVVLVNGVACKQLTDHCSHHNILVIERVRPVVLSVFARATSAVPVSYITQVNQRCVGSGVWLQVWREYRSGRGAESMAVTINAEQVTLVTAVITSSVHGKLQSLEDQFWGCAHRLQHALNDRQLLPGGGLVEMHCIHELQKHVENCSSRTTEGRQEKLYVGRVLQLMADGLLDYVSTLLCNSGQVLSKADAWTEISKQLKDLTGDLNSCGNILGLDINNGAGSDSACEAEKVYDNVTVKMEAWRRALDLVFLVLQTDCEIITGVDTEQDDLQSKGFMEKKKRKKKKKLKVRETDAFLLYYDYAAYTPLEISSTFRLHSAEKEEKEEEEEVGEEEKQGGSQSTDWGVPPTHSRPTATALHCTAPQRRRRSWKVEEEQQQQQERPRLPRRVLRRPLLRGHSRAGAAQRAAGRGRREARGAAAAGTAMATGDITTLPATPDDGGSGGFPPGNFKEPKRLYCKNGGYFLRITSDGRVDGVREKNDPHIKLQLQATSVGEVVIKGVCANRYLAMNSDGRLFGVRRPTDECYFLERLESNNYNTYRSRKYPGWYVALKRNGQFKLGSNTGPGQKAILFLPMSSRS</sequence>
<feature type="compositionally biased region" description="Low complexity" evidence="12">
    <location>
        <begin position="797"/>
        <end position="808"/>
    </location>
</feature>
<dbReference type="SUPFAM" id="SSF50353">
    <property type="entry name" value="Cytokine"/>
    <property type="match status" value="1"/>
</dbReference>
<name>A0ABD1IRV0_9TELE</name>
<dbReference type="InterPro" id="IPR002423">
    <property type="entry name" value="Cpn60/GroEL/TCP-1"/>
</dbReference>
<dbReference type="Pfam" id="PF00118">
    <property type="entry name" value="Cpn60_TCP1"/>
    <property type="match status" value="1"/>
</dbReference>
<protein>
    <recommendedName>
        <fullName evidence="15">FGF</fullName>
    </recommendedName>
</protein>
<keyword evidence="9" id="KW-0339">Growth factor</keyword>
<dbReference type="InterPro" id="IPR027413">
    <property type="entry name" value="GROEL-like_equatorial_sf"/>
</dbReference>
<dbReference type="Gene3D" id="3.50.7.10">
    <property type="entry name" value="GroEL"/>
    <property type="match status" value="1"/>
</dbReference>
<dbReference type="InterPro" id="IPR008996">
    <property type="entry name" value="IL1/FGF"/>
</dbReference>
<evidence type="ECO:0000256" key="4">
    <source>
        <dbReference type="ARBA" id="ARBA00022473"/>
    </source>
</evidence>
<evidence type="ECO:0000256" key="8">
    <source>
        <dbReference type="ARBA" id="ARBA00022782"/>
    </source>
</evidence>
<reference evidence="13 14" key="1">
    <citation type="submission" date="2024-09" db="EMBL/GenBank/DDBJ databases">
        <title>A chromosome-level genome assembly of Gray's grenadier anchovy, Coilia grayii.</title>
        <authorList>
            <person name="Fu Z."/>
        </authorList>
    </citation>
    <scope>NUCLEOTIDE SEQUENCE [LARGE SCALE GENOMIC DNA]</scope>
    <source>
        <strain evidence="13">G4</strain>
        <tissue evidence="13">Muscle</tissue>
    </source>
</reference>
<dbReference type="InterPro" id="IPR027409">
    <property type="entry name" value="GroEL-like_apical_dom_sf"/>
</dbReference>
<keyword evidence="6" id="KW-0037">Angiogenesis</keyword>
<evidence type="ECO:0000256" key="3">
    <source>
        <dbReference type="ARBA" id="ARBA00007936"/>
    </source>
</evidence>
<dbReference type="GO" id="GO:0005576">
    <property type="term" value="C:extracellular region"/>
    <property type="evidence" value="ECO:0007669"/>
    <property type="project" value="UniProtKB-SubCell"/>
</dbReference>
<evidence type="ECO:0000256" key="11">
    <source>
        <dbReference type="ARBA" id="ARBA00023246"/>
    </source>
</evidence>
<evidence type="ECO:0000256" key="5">
    <source>
        <dbReference type="ARBA" id="ARBA00022525"/>
    </source>
</evidence>
<dbReference type="FunFam" id="2.80.10.50:FF:000020">
    <property type="entry name" value="Fibroblast growth factor 1"/>
    <property type="match status" value="1"/>
</dbReference>
<keyword evidence="8" id="KW-0221">Differentiation</keyword>
<dbReference type="Gene3D" id="2.80.10.50">
    <property type="match status" value="1"/>
</dbReference>
<comment type="caution">
    <text evidence="13">The sequence shown here is derived from an EMBL/GenBank/DDBJ whole genome shotgun (WGS) entry which is preliminary data.</text>
</comment>
<dbReference type="PRINTS" id="PR00263">
    <property type="entry name" value="HBGFFGF"/>
</dbReference>
<evidence type="ECO:0000256" key="12">
    <source>
        <dbReference type="SAM" id="MobiDB-lite"/>
    </source>
</evidence>
<proteinExistence type="inferred from homology"/>
<dbReference type="PANTHER" id="PTHR46883:SF1">
    <property type="entry name" value="BARDET-BIEDL SYNDROME 12 PROTEIN"/>
    <property type="match status" value="1"/>
</dbReference>
<keyword evidence="5" id="KW-0964">Secreted</keyword>
<feature type="compositionally biased region" description="Acidic residues" evidence="12">
    <location>
        <begin position="703"/>
        <end position="712"/>
    </location>
</feature>
<dbReference type="GO" id="GO:0008083">
    <property type="term" value="F:growth factor activity"/>
    <property type="evidence" value="ECO:0007669"/>
    <property type="project" value="UniProtKB-KW"/>
</dbReference>
<dbReference type="Pfam" id="PF00167">
    <property type="entry name" value="FGF"/>
    <property type="match status" value="1"/>
</dbReference>
<dbReference type="InterPro" id="IPR002209">
    <property type="entry name" value="Fibroblast_GF_fam"/>
</dbReference>
<organism evidence="13 14">
    <name type="scientific">Coilia grayii</name>
    <name type="common">Gray's grenadier anchovy</name>
    <dbReference type="NCBI Taxonomy" id="363190"/>
    <lineage>
        <taxon>Eukaryota</taxon>
        <taxon>Metazoa</taxon>
        <taxon>Chordata</taxon>
        <taxon>Craniata</taxon>
        <taxon>Vertebrata</taxon>
        <taxon>Euteleostomi</taxon>
        <taxon>Actinopterygii</taxon>
        <taxon>Neopterygii</taxon>
        <taxon>Teleostei</taxon>
        <taxon>Clupei</taxon>
        <taxon>Clupeiformes</taxon>
        <taxon>Clupeoidei</taxon>
        <taxon>Engraulidae</taxon>
        <taxon>Coilinae</taxon>
        <taxon>Coilia</taxon>
    </lineage>
</organism>
<dbReference type="InterPro" id="IPR042984">
    <property type="entry name" value="BBS12"/>
</dbReference>
<keyword evidence="11" id="KW-0497">Mitogen</keyword>
<evidence type="ECO:0008006" key="15">
    <source>
        <dbReference type="Google" id="ProtNLM"/>
    </source>
</evidence>
<dbReference type="SMART" id="SM00442">
    <property type="entry name" value="FGF"/>
    <property type="match status" value="1"/>
</dbReference>
<dbReference type="PANTHER" id="PTHR46883">
    <property type="entry name" value="BARDET-BIEDL SYNDROME 12 PROTEIN"/>
    <property type="match status" value="1"/>
</dbReference>
<dbReference type="GO" id="GO:0051781">
    <property type="term" value="P:positive regulation of cell division"/>
    <property type="evidence" value="ECO:0007669"/>
    <property type="project" value="UniProtKB-KW"/>
</dbReference>
<evidence type="ECO:0000256" key="10">
    <source>
        <dbReference type="ARBA" id="ARBA00023242"/>
    </source>
</evidence>
<feature type="region of interest" description="Disordered" evidence="12">
    <location>
        <begin position="699"/>
        <end position="828"/>
    </location>
</feature>
<comment type="subcellular location">
    <subcellularLocation>
        <location evidence="1">Nucleus</location>
    </subcellularLocation>
    <subcellularLocation>
        <location evidence="2">Secreted</location>
    </subcellularLocation>
</comment>
<dbReference type="GO" id="GO:0001525">
    <property type="term" value="P:angiogenesis"/>
    <property type="evidence" value="ECO:0007669"/>
    <property type="project" value="UniProtKB-KW"/>
</dbReference>
<dbReference type="Proteomes" id="UP001591681">
    <property type="component" value="Unassembled WGS sequence"/>
</dbReference>
<evidence type="ECO:0000313" key="13">
    <source>
        <dbReference type="EMBL" id="KAL2077687.1"/>
    </source>
</evidence>
<dbReference type="SUPFAM" id="SSF48592">
    <property type="entry name" value="GroEL equatorial domain-like"/>
    <property type="match status" value="1"/>
</dbReference>
<gene>
    <name evidence="13" type="ORF">ACEWY4_027191</name>
</gene>
<accession>A0ABD1IRV0</accession>
<evidence type="ECO:0000256" key="6">
    <source>
        <dbReference type="ARBA" id="ARBA00022657"/>
    </source>
</evidence>
<dbReference type="PROSITE" id="PS00247">
    <property type="entry name" value="HBGF_FGF"/>
    <property type="match status" value="1"/>
</dbReference>
<evidence type="ECO:0000313" key="14">
    <source>
        <dbReference type="Proteomes" id="UP001591681"/>
    </source>
</evidence>
<dbReference type="GO" id="GO:0008201">
    <property type="term" value="F:heparin binding"/>
    <property type="evidence" value="ECO:0007669"/>
    <property type="project" value="UniProtKB-KW"/>
</dbReference>